<gene>
    <name evidence="2" type="ORF">CSUB01_09715</name>
</gene>
<sequence>MPRENNEISSREAQNFIHAMLGGRDRDNNRAAQQLLTAAFGCRGRQNRNRNRSRNDNRADTTAETPEERALRLRAEADEKVAYLEAKEGLLRRLRAMPEGEDRESFKKDLRCLNIWIKGLEILQPATDS</sequence>
<protein>
    <submittedName>
        <fullName evidence="2">Uncharacterized protein</fullName>
    </submittedName>
</protein>
<evidence type="ECO:0000313" key="2">
    <source>
        <dbReference type="EMBL" id="KDN69807.1"/>
    </source>
</evidence>
<proteinExistence type="predicted"/>
<dbReference type="Proteomes" id="UP000027238">
    <property type="component" value="Unassembled WGS sequence"/>
</dbReference>
<reference evidence="3" key="1">
    <citation type="journal article" date="2014" name="Genome Announc.">
        <title>Draft genome sequence of Colletotrichum sublineola, a destructive pathogen of cultivated sorghum.</title>
        <authorList>
            <person name="Baroncelli R."/>
            <person name="Sanz-Martin J.M."/>
            <person name="Rech G.E."/>
            <person name="Sukno S.A."/>
            <person name="Thon M.R."/>
        </authorList>
    </citation>
    <scope>NUCLEOTIDE SEQUENCE [LARGE SCALE GENOMIC DNA]</scope>
    <source>
        <strain evidence="3">TX430BB</strain>
    </source>
</reference>
<evidence type="ECO:0000313" key="3">
    <source>
        <dbReference type="Proteomes" id="UP000027238"/>
    </source>
</evidence>
<comment type="caution">
    <text evidence="2">The sequence shown here is derived from an EMBL/GenBank/DDBJ whole genome shotgun (WGS) entry which is preliminary data.</text>
</comment>
<keyword evidence="3" id="KW-1185">Reference proteome</keyword>
<evidence type="ECO:0000256" key="1">
    <source>
        <dbReference type="SAM" id="MobiDB-lite"/>
    </source>
</evidence>
<dbReference type="AlphaFoldDB" id="A0A066XLM1"/>
<dbReference type="HOGENOM" id="CLU_1948710_0_0_1"/>
<name>A0A066XLM1_COLSU</name>
<organism evidence="2 3">
    <name type="scientific">Colletotrichum sublineola</name>
    <name type="common">Sorghum anthracnose fungus</name>
    <dbReference type="NCBI Taxonomy" id="1173701"/>
    <lineage>
        <taxon>Eukaryota</taxon>
        <taxon>Fungi</taxon>
        <taxon>Dikarya</taxon>
        <taxon>Ascomycota</taxon>
        <taxon>Pezizomycotina</taxon>
        <taxon>Sordariomycetes</taxon>
        <taxon>Hypocreomycetidae</taxon>
        <taxon>Glomerellales</taxon>
        <taxon>Glomerellaceae</taxon>
        <taxon>Colletotrichum</taxon>
        <taxon>Colletotrichum graminicola species complex</taxon>
    </lineage>
</organism>
<dbReference type="EMBL" id="JMSE01000457">
    <property type="protein sequence ID" value="KDN69807.1"/>
    <property type="molecule type" value="Genomic_DNA"/>
</dbReference>
<feature type="region of interest" description="Disordered" evidence="1">
    <location>
        <begin position="42"/>
        <end position="68"/>
    </location>
</feature>
<feature type="compositionally biased region" description="Basic and acidic residues" evidence="1">
    <location>
        <begin position="53"/>
        <end position="68"/>
    </location>
</feature>
<accession>A0A066XLM1</accession>